<dbReference type="Pfam" id="PF09388">
    <property type="entry name" value="SpoOE-like"/>
    <property type="match status" value="1"/>
</dbReference>
<dbReference type="Proteomes" id="UP000295418">
    <property type="component" value="Unassembled WGS sequence"/>
</dbReference>
<dbReference type="RefSeq" id="WP_132419977.1">
    <property type="nucleotide sequence ID" value="NZ_SKFG01000030.1"/>
</dbReference>
<name>A0A4R4E7R8_9BACL</name>
<dbReference type="Gene3D" id="4.10.280.10">
    <property type="entry name" value="Helix-loop-helix DNA-binding domain"/>
    <property type="match status" value="1"/>
</dbReference>
<sequence>MTYIDYQLLETSNQWLIQDSTNKRRWLLRKSMCITSQRDLEEQIHDLRLRLERLVLGGQKMTSDRVIEVSMELDVKIIEYMNTEKGTE</sequence>
<comment type="caution">
    <text evidence="1">The sequence shown here is derived from an EMBL/GenBank/DDBJ whole genome shotgun (WGS) entry which is preliminary data.</text>
</comment>
<proteinExistence type="predicted"/>
<protein>
    <submittedName>
        <fullName evidence="1">Spo0E family sporulation regulatory protein-aspartic acid phosphatase</fullName>
    </submittedName>
</protein>
<reference evidence="1 2" key="1">
    <citation type="submission" date="2019-03" db="EMBL/GenBank/DDBJ databases">
        <authorList>
            <person name="Kim M.K.M."/>
        </authorList>
    </citation>
    <scope>NUCLEOTIDE SEQUENCE [LARGE SCALE GENOMIC DNA]</scope>
    <source>
        <strain evidence="1 2">18JY21-1</strain>
    </source>
</reference>
<dbReference type="OrthoDB" id="2666800at2"/>
<dbReference type="InterPro" id="IPR018540">
    <property type="entry name" value="Spo0E-like"/>
</dbReference>
<organism evidence="1 2">
    <name type="scientific">Paenibacillus albiflavus</name>
    <dbReference type="NCBI Taxonomy" id="2545760"/>
    <lineage>
        <taxon>Bacteria</taxon>
        <taxon>Bacillati</taxon>
        <taxon>Bacillota</taxon>
        <taxon>Bacilli</taxon>
        <taxon>Bacillales</taxon>
        <taxon>Paenibacillaceae</taxon>
        <taxon>Paenibacillus</taxon>
    </lineage>
</organism>
<dbReference type="GO" id="GO:0043937">
    <property type="term" value="P:regulation of sporulation"/>
    <property type="evidence" value="ECO:0007669"/>
    <property type="project" value="InterPro"/>
</dbReference>
<dbReference type="InterPro" id="IPR037208">
    <property type="entry name" value="Spo0E-like_sf"/>
</dbReference>
<dbReference type="GO" id="GO:0046983">
    <property type="term" value="F:protein dimerization activity"/>
    <property type="evidence" value="ECO:0007669"/>
    <property type="project" value="InterPro"/>
</dbReference>
<evidence type="ECO:0000313" key="2">
    <source>
        <dbReference type="Proteomes" id="UP000295418"/>
    </source>
</evidence>
<accession>A0A4R4E7R8</accession>
<evidence type="ECO:0000313" key="1">
    <source>
        <dbReference type="EMBL" id="TCZ73775.1"/>
    </source>
</evidence>
<dbReference type="InterPro" id="IPR036638">
    <property type="entry name" value="HLH_DNA-bd_sf"/>
</dbReference>
<dbReference type="EMBL" id="SKFG01000030">
    <property type="protein sequence ID" value="TCZ73775.1"/>
    <property type="molecule type" value="Genomic_DNA"/>
</dbReference>
<dbReference type="SUPFAM" id="SSF140500">
    <property type="entry name" value="BAS1536-like"/>
    <property type="match status" value="1"/>
</dbReference>
<dbReference type="AlphaFoldDB" id="A0A4R4E7R8"/>
<gene>
    <name evidence="1" type="ORF">E0485_20715</name>
</gene>
<keyword evidence="2" id="KW-1185">Reference proteome</keyword>